<comment type="caution">
    <text evidence="1">The sequence shown here is derived from an EMBL/GenBank/DDBJ whole genome shotgun (WGS) entry which is preliminary data.</text>
</comment>
<name>A0A164S265_9CRUS</name>
<dbReference type="EMBL" id="LRGB01002101">
    <property type="protein sequence ID" value="KZS09172.1"/>
    <property type="molecule type" value="Genomic_DNA"/>
</dbReference>
<sequence length="49" mass="5591">MTVMRTNNFLTSVQQQSYRASWKCLCFPSLPSWQHVTTAWPCVKVNGGT</sequence>
<dbReference type="Proteomes" id="UP000076858">
    <property type="component" value="Unassembled WGS sequence"/>
</dbReference>
<proteinExistence type="predicted"/>
<evidence type="ECO:0000313" key="2">
    <source>
        <dbReference type="Proteomes" id="UP000076858"/>
    </source>
</evidence>
<organism evidence="1 2">
    <name type="scientific">Daphnia magna</name>
    <dbReference type="NCBI Taxonomy" id="35525"/>
    <lineage>
        <taxon>Eukaryota</taxon>
        <taxon>Metazoa</taxon>
        <taxon>Ecdysozoa</taxon>
        <taxon>Arthropoda</taxon>
        <taxon>Crustacea</taxon>
        <taxon>Branchiopoda</taxon>
        <taxon>Diplostraca</taxon>
        <taxon>Cladocera</taxon>
        <taxon>Anomopoda</taxon>
        <taxon>Daphniidae</taxon>
        <taxon>Daphnia</taxon>
    </lineage>
</organism>
<accession>A0A164S265</accession>
<protein>
    <submittedName>
        <fullName evidence="1">Uncharacterized protein</fullName>
    </submittedName>
</protein>
<evidence type="ECO:0000313" key="1">
    <source>
        <dbReference type="EMBL" id="KZS09172.1"/>
    </source>
</evidence>
<reference evidence="1 2" key="1">
    <citation type="submission" date="2016-03" db="EMBL/GenBank/DDBJ databases">
        <title>EvidentialGene: Evidence-directed Construction of Genes on Genomes.</title>
        <authorList>
            <person name="Gilbert D.G."/>
            <person name="Choi J.-H."/>
            <person name="Mockaitis K."/>
            <person name="Colbourne J."/>
            <person name="Pfrender M."/>
        </authorList>
    </citation>
    <scope>NUCLEOTIDE SEQUENCE [LARGE SCALE GENOMIC DNA]</scope>
    <source>
        <strain evidence="1 2">Xinb3</strain>
        <tissue evidence="1">Complete organism</tissue>
    </source>
</reference>
<dbReference type="AlphaFoldDB" id="A0A164S265"/>
<gene>
    <name evidence="1" type="ORF">APZ42_026653</name>
</gene>
<keyword evidence="2" id="KW-1185">Reference proteome</keyword>